<dbReference type="Proteomes" id="UP001165060">
    <property type="component" value="Unassembled WGS sequence"/>
</dbReference>
<protein>
    <recommendedName>
        <fullName evidence="5">Glycosyltransferase 2-like domain-containing protein</fullName>
    </recommendedName>
</protein>
<evidence type="ECO:0000259" key="1">
    <source>
        <dbReference type="Pfam" id="PF00535"/>
    </source>
</evidence>
<sequence>MFLLSTCNEVAYTLKMLATLQQSTSAFDLLLVDDHSTDGTVALARSLGYAVMGKPAATGLTSSWNLGYSYFKEHGYDYLIIANNDVLVPRQAIGKMQHLLSLYPFMSPSTTLAGAGHNPPQALSNSCGLPPHLEALADEPSSYQRVQDMLPALCGGGPPYARQPGGKKFGGFFFGLRAPEVHGMEFSPGALFDPSNALFGQENSLLGKLDELGVDTVISKELFVYHYKSATVSKSGYKIGELSDKNSDLRYYHPELSLNSSSPPSFRLSPIMTSSADALGKSAATTVAFATSHRVANPLAGDLATARDFGAALAAENGWTVVYLDRADADWYDLSGVDVLVALLDQYELPKIRNAKPGLVRVAWARNWFDRWAARPWFGQYDLILSSSEKGAAFFAAEQPFAIECSLRCPPDSTWRSLDNVVPVEVLKIGTSMFERAGRAAKKEAESDYAMTMGFFSVPRTAMEFDPASALPFTGALYGAGWDHEGVPAPFASMWRGARSYSAMSAIYEATKVVVDDANTATASWGSVNSRVFDAAGMGRLVITNGALGATETFGGLLPVWADVEDLGTLLKELLADPDALGAKAAALQKEVLAKHTYRHRAVELKALLQKHDLLPERGLSPACHKVGKANQLCVVATTEVAFAQLPLFDRFHDTAVRAFAVVAANDPQDYKEEVRGKAEVANSDGGCRAHVVEAPAPKDANAGGADLLDYAVEILVESGGCTHYYLAKDGLEKGVEGDAIVEAMRKGRDLVAFDFARDGDTEVTGAAIEQGRVDLGTFVVTDVAVRRSGAKFLPQGPATSDMQERPWRFVEAVHAWILQDDKENDKHQAKGDRVHVIAK</sequence>
<dbReference type="Pfam" id="PF13524">
    <property type="entry name" value="Glyco_trans_1_2"/>
    <property type="match status" value="1"/>
</dbReference>
<proteinExistence type="predicted"/>
<organism evidence="3 4">
    <name type="scientific">Tetraparma gracilis</name>
    <dbReference type="NCBI Taxonomy" id="2962635"/>
    <lineage>
        <taxon>Eukaryota</taxon>
        <taxon>Sar</taxon>
        <taxon>Stramenopiles</taxon>
        <taxon>Ochrophyta</taxon>
        <taxon>Bolidophyceae</taxon>
        <taxon>Parmales</taxon>
        <taxon>Triparmaceae</taxon>
        <taxon>Tetraparma</taxon>
    </lineage>
</organism>
<evidence type="ECO:0008006" key="5">
    <source>
        <dbReference type="Google" id="ProtNLM"/>
    </source>
</evidence>
<accession>A0ABQ6MRX2</accession>
<evidence type="ECO:0000313" key="4">
    <source>
        <dbReference type="Proteomes" id="UP001165060"/>
    </source>
</evidence>
<dbReference type="Pfam" id="PF00535">
    <property type="entry name" value="Glycos_transf_2"/>
    <property type="match status" value="1"/>
</dbReference>
<dbReference type="EMBL" id="BRYB01000528">
    <property type="protein sequence ID" value="GMI31875.1"/>
    <property type="molecule type" value="Genomic_DNA"/>
</dbReference>
<evidence type="ECO:0000259" key="2">
    <source>
        <dbReference type="Pfam" id="PF13524"/>
    </source>
</evidence>
<dbReference type="CDD" id="cd00761">
    <property type="entry name" value="Glyco_tranf_GTA_type"/>
    <property type="match status" value="1"/>
</dbReference>
<feature type="domain" description="Spore protein YkvP/CgeB glycosyl transferase-like" evidence="2">
    <location>
        <begin position="467"/>
        <end position="605"/>
    </location>
</feature>
<dbReference type="InterPro" id="IPR001173">
    <property type="entry name" value="Glyco_trans_2-like"/>
</dbReference>
<dbReference type="InterPro" id="IPR029044">
    <property type="entry name" value="Nucleotide-diphossugar_trans"/>
</dbReference>
<feature type="domain" description="Glycosyltransferase 2-like" evidence="1">
    <location>
        <begin position="5"/>
        <end position="99"/>
    </location>
</feature>
<comment type="caution">
    <text evidence="3">The sequence shown here is derived from an EMBL/GenBank/DDBJ whole genome shotgun (WGS) entry which is preliminary data.</text>
</comment>
<reference evidence="3 4" key="1">
    <citation type="journal article" date="2023" name="Commun. Biol.">
        <title>Genome analysis of Parmales, the sister group of diatoms, reveals the evolutionary specialization of diatoms from phago-mixotrophs to photoautotrophs.</title>
        <authorList>
            <person name="Ban H."/>
            <person name="Sato S."/>
            <person name="Yoshikawa S."/>
            <person name="Yamada K."/>
            <person name="Nakamura Y."/>
            <person name="Ichinomiya M."/>
            <person name="Sato N."/>
            <person name="Blanc-Mathieu R."/>
            <person name="Endo H."/>
            <person name="Kuwata A."/>
            <person name="Ogata H."/>
        </authorList>
    </citation>
    <scope>NUCLEOTIDE SEQUENCE [LARGE SCALE GENOMIC DNA]</scope>
</reference>
<dbReference type="SUPFAM" id="SSF53448">
    <property type="entry name" value="Nucleotide-diphospho-sugar transferases"/>
    <property type="match status" value="1"/>
</dbReference>
<evidence type="ECO:0000313" key="3">
    <source>
        <dbReference type="EMBL" id="GMI31875.1"/>
    </source>
</evidence>
<dbReference type="Gene3D" id="3.90.550.10">
    <property type="entry name" value="Spore Coat Polysaccharide Biosynthesis Protein SpsA, Chain A"/>
    <property type="match status" value="1"/>
</dbReference>
<gene>
    <name evidence="3" type="ORF">TeGR_g3611</name>
</gene>
<keyword evidence="4" id="KW-1185">Reference proteome</keyword>
<name>A0ABQ6MRX2_9STRA</name>
<dbReference type="InterPro" id="IPR055259">
    <property type="entry name" value="YkvP/CgeB_Glyco_trans-like"/>
</dbReference>